<dbReference type="InterPro" id="IPR026026">
    <property type="entry name" value="HIT_Hint"/>
</dbReference>
<evidence type="ECO:0000313" key="4">
    <source>
        <dbReference type="Proteomes" id="UP000186406"/>
    </source>
</evidence>
<sequence length="141" mass="15292">MPDPSFQLDPRLAADTVFVIDLVLCRVLLSRDGNYPWTILVPMRPGAVEIVDLDRDDRLALMDEIAAVSAALRDATRCHKLNVGALGNVVAQLHVHVVARFEGDPAWPGPIWGRHPAAPWDTAKRDALVETLRAALGSAAA</sequence>
<name>A0A1M7ZJ12_9HYPH</name>
<dbReference type="SUPFAM" id="SSF54197">
    <property type="entry name" value="HIT-like"/>
    <property type="match status" value="1"/>
</dbReference>
<gene>
    <name evidence="3" type="ORF">SAMN02745172_01892</name>
</gene>
<protein>
    <submittedName>
        <fullName evidence="3">Diadenosine tetraphosphate (Ap4A) hydrolase</fullName>
    </submittedName>
</protein>
<dbReference type="AlphaFoldDB" id="A0A1M7ZJ12"/>
<dbReference type="Pfam" id="PF01230">
    <property type="entry name" value="HIT"/>
    <property type="match status" value="1"/>
</dbReference>
<dbReference type="GO" id="GO:0016787">
    <property type="term" value="F:hydrolase activity"/>
    <property type="evidence" value="ECO:0007669"/>
    <property type="project" value="UniProtKB-KW"/>
</dbReference>
<dbReference type="Gene3D" id="3.30.428.10">
    <property type="entry name" value="HIT-like"/>
    <property type="match status" value="1"/>
</dbReference>
<dbReference type="Proteomes" id="UP000186406">
    <property type="component" value="Unassembled WGS sequence"/>
</dbReference>
<reference evidence="3 4" key="1">
    <citation type="submission" date="2016-12" db="EMBL/GenBank/DDBJ databases">
        <authorList>
            <person name="Song W.-J."/>
            <person name="Kurnit D.M."/>
        </authorList>
    </citation>
    <scope>NUCLEOTIDE SEQUENCE [LARGE SCALE GENOMIC DNA]</scope>
    <source>
        <strain evidence="3 4">DSM 19599</strain>
    </source>
</reference>
<dbReference type="RefSeq" id="WP_073627883.1">
    <property type="nucleotide sequence ID" value="NZ_FRXO01000003.1"/>
</dbReference>
<keyword evidence="3" id="KW-0378">Hydrolase</keyword>
<dbReference type="InterPro" id="IPR011146">
    <property type="entry name" value="HIT-like"/>
</dbReference>
<proteinExistence type="predicted"/>
<comment type="caution">
    <text evidence="1">Lacks conserved residue(s) required for the propagation of feature annotation.</text>
</comment>
<keyword evidence="4" id="KW-1185">Reference proteome</keyword>
<dbReference type="EMBL" id="FRXO01000003">
    <property type="protein sequence ID" value="SHO64873.1"/>
    <property type="molecule type" value="Genomic_DNA"/>
</dbReference>
<accession>A0A1M7ZJ12</accession>
<evidence type="ECO:0000259" key="2">
    <source>
        <dbReference type="PROSITE" id="PS51084"/>
    </source>
</evidence>
<dbReference type="PIRSF" id="PIRSF000714">
    <property type="entry name" value="HIT"/>
    <property type="match status" value="1"/>
</dbReference>
<dbReference type="STRING" id="1123029.SAMN02745172_01892"/>
<dbReference type="PROSITE" id="PS51084">
    <property type="entry name" value="HIT_2"/>
    <property type="match status" value="1"/>
</dbReference>
<evidence type="ECO:0000256" key="1">
    <source>
        <dbReference type="PROSITE-ProRule" id="PRU00464"/>
    </source>
</evidence>
<dbReference type="InterPro" id="IPR036265">
    <property type="entry name" value="HIT-like_sf"/>
</dbReference>
<evidence type="ECO:0000313" key="3">
    <source>
        <dbReference type="EMBL" id="SHO64873.1"/>
    </source>
</evidence>
<feature type="domain" description="HIT" evidence="2">
    <location>
        <begin position="38"/>
        <end position="107"/>
    </location>
</feature>
<organism evidence="3 4">
    <name type="scientific">Pseudoxanthobacter soli DSM 19599</name>
    <dbReference type="NCBI Taxonomy" id="1123029"/>
    <lineage>
        <taxon>Bacteria</taxon>
        <taxon>Pseudomonadati</taxon>
        <taxon>Pseudomonadota</taxon>
        <taxon>Alphaproteobacteria</taxon>
        <taxon>Hyphomicrobiales</taxon>
        <taxon>Segnochrobactraceae</taxon>
        <taxon>Pseudoxanthobacter</taxon>
    </lineage>
</organism>
<dbReference type="OrthoDB" id="9799145at2"/>